<evidence type="ECO:0000256" key="4">
    <source>
        <dbReference type="ARBA" id="ARBA00022833"/>
    </source>
</evidence>
<evidence type="ECO:0000256" key="3">
    <source>
        <dbReference type="ARBA" id="ARBA00022771"/>
    </source>
</evidence>
<dbReference type="PANTHER" id="PTHR10039">
    <property type="entry name" value="AMELOGENIN"/>
    <property type="match status" value="1"/>
</dbReference>
<accession>A0A0B7KBQ2</accession>
<dbReference type="Pfam" id="PF22939">
    <property type="entry name" value="WHD_GPIID"/>
    <property type="match status" value="1"/>
</dbReference>
<dbReference type="EMBL" id="CDPU01000028">
    <property type="protein sequence ID" value="CEO52295.1"/>
    <property type="molecule type" value="Genomic_DNA"/>
</dbReference>
<evidence type="ECO:0000256" key="1">
    <source>
        <dbReference type="ARBA" id="ARBA00022723"/>
    </source>
</evidence>
<evidence type="ECO:0000256" key="2">
    <source>
        <dbReference type="ARBA" id="ARBA00022737"/>
    </source>
</evidence>
<dbReference type="InterPro" id="IPR013087">
    <property type="entry name" value="Znf_C2H2_type"/>
</dbReference>
<keyword evidence="1" id="KW-0479">Metal-binding</keyword>
<organism evidence="7">
    <name type="scientific">Bionectria ochroleuca</name>
    <name type="common">Gliocladium roseum</name>
    <dbReference type="NCBI Taxonomy" id="29856"/>
    <lineage>
        <taxon>Eukaryota</taxon>
        <taxon>Fungi</taxon>
        <taxon>Dikarya</taxon>
        <taxon>Ascomycota</taxon>
        <taxon>Pezizomycotina</taxon>
        <taxon>Sordariomycetes</taxon>
        <taxon>Hypocreomycetidae</taxon>
        <taxon>Hypocreales</taxon>
        <taxon>Bionectriaceae</taxon>
        <taxon>Clonostachys</taxon>
    </lineage>
</organism>
<dbReference type="GO" id="GO:0008270">
    <property type="term" value="F:zinc ion binding"/>
    <property type="evidence" value="ECO:0007669"/>
    <property type="project" value="UniProtKB-KW"/>
</dbReference>
<dbReference type="PANTHER" id="PTHR10039:SF14">
    <property type="entry name" value="NACHT DOMAIN-CONTAINING PROTEIN"/>
    <property type="match status" value="1"/>
</dbReference>
<dbReference type="InterPro" id="IPR036236">
    <property type="entry name" value="Znf_C2H2_sf"/>
</dbReference>
<dbReference type="GO" id="GO:0032502">
    <property type="term" value="P:developmental process"/>
    <property type="evidence" value="ECO:0007669"/>
    <property type="project" value="UniProtKB-ARBA"/>
</dbReference>
<proteinExistence type="predicted"/>
<feature type="domain" description="C2H2-type" evidence="6">
    <location>
        <begin position="980"/>
        <end position="1007"/>
    </location>
</feature>
<keyword evidence="3 5" id="KW-0863">Zinc-finger</keyword>
<keyword evidence="2" id="KW-0677">Repeat</keyword>
<dbReference type="InterPro" id="IPR054471">
    <property type="entry name" value="GPIID_WHD"/>
</dbReference>
<dbReference type="Gene3D" id="3.40.50.300">
    <property type="entry name" value="P-loop containing nucleotide triphosphate hydrolases"/>
    <property type="match status" value="1"/>
</dbReference>
<dbReference type="SMART" id="SM00355">
    <property type="entry name" value="ZnF_C2H2"/>
    <property type="match status" value="3"/>
</dbReference>
<dbReference type="Pfam" id="PF24883">
    <property type="entry name" value="NPHP3_N"/>
    <property type="match status" value="1"/>
</dbReference>
<evidence type="ECO:0000259" key="6">
    <source>
        <dbReference type="PROSITE" id="PS50157"/>
    </source>
</evidence>
<name>A0A0B7KBQ2_BIOOC</name>
<dbReference type="SUPFAM" id="SSF57667">
    <property type="entry name" value="beta-beta-alpha zinc fingers"/>
    <property type="match status" value="1"/>
</dbReference>
<evidence type="ECO:0000256" key="5">
    <source>
        <dbReference type="PROSITE-ProRule" id="PRU00042"/>
    </source>
</evidence>
<gene>
    <name evidence="7" type="ORF">BN869_000008353_1</name>
</gene>
<reference evidence="7" key="1">
    <citation type="submission" date="2015-01" db="EMBL/GenBank/DDBJ databases">
        <authorList>
            <person name="Durling Mikael"/>
        </authorList>
    </citation>
    <scope>NUCLEOTIDE SEQUENCE</scope>
</reference>
<dbReference type="AlphaFoldDB" id="A0A0B7KBQ2"/>
<sequence length="1007" mass="117261">MGRLAEIAEKFGDSLKPHHKEQFENSTLEDMQTELSDIQSKQDQTKTLMNMNRIEKFLSGMEDLSKALTAINNRDAGHAMAYVWGSIRFLLRHTSPTDKAFDSVLDVYEQLGVHLPQLHNFEKLFRTFPGFEECLVNIYDDVQRFHKLAYELFSLRTKLWPRLHKSVWKDLNHTFKQLAKSLDTHREFIQMHGAGLIDNPHGSGNSHHNIDNGLSAAYPHNWDHLNDNFNRYCYGAKAFWREFEQSEAERKRKQRAAIKAWISSSNKVEEMHKRFQNTRNICPKSGRWLFRRYAEVSDWMKEDEPPESAIWLHGSKGFGKNRRHFGQIIQQRANISLGKTILASLIVDELKSLSTAEMKTGIPSDSNIYYIYCQEDDNEHRTYLDILKGVLHQMIYADDYILPLCDDKMHQGVEDNLSNAETAQTLIEAFIEHAPRQYIIIDGLDECEPKEARQTAHFFMQQVSKCDNDVKLGQLRVLFTSQTMPELSKQMPEGDASITLKPNDNTEDIRTYVQKRMVEFSASNDFNRGFNLSDADKQQMESIVCHQSQGMFLYAHLTMEYLLQQQTKGELLEKIKQEMLPKTLEDIYEKLLGSIEAKLKGLEGGNSQWEKAKILLGWLVCAKRPLKWHEIQSILSFDTVKEVVDFDNRMLRHNVRKYLGSLVHVLEGGHIRLIHSTARRYIIDNNRISENEVQCRLTALCLRYLSLPCFVNGYQDIQRKENARHGWFSFQDYACSHWHSHINTVIRSCNDIMVLDANIQTQAVQAQWEFATALDLFIETHGHQLTSETHAELEEDPIDRFQGFPEKFHENLRKIWNHIFTHQKGDFDCRNTVGISQIDDALRTNRTCLEEHFVPTDRAINTDTIEDYYGPNLFKCQRTLCRFFYVGYDSAKARDNHHARHDRPFTCPVACNLAPIGFSNKKDRDRHVRLYHREMSDRPSMFEAPARKQGRFKCSICDDTFTRKTNLRGHERSHFGDRPYSCSTCGKAFGRQSDCRRHEKIHARRGA</sequence>
<dbReference type="Pfam" id="PF00096">
    <property type="entry name" value="zf-C2H2"/>
    <property type="match status" value="1"/>
</dbReference>
<evidence type="ECO:0000313" key="7">
    <source>
        <dbReference type="EMBL" id="CEO52295.1"/>
    </source>
</evidence>
<feature type="domain" description="C2H2-type" evidence="6">
    <location>
        <begin position="952"/>
        <end position="979"/>
    </location>
</feature>
<dbReference type="PROSITE" id="PS00028">
    <property type="entry name" value="ZINC_FINGER_C2H2_1"/>
    <property type="match status" value="2"/>
</dbReference>
<dbReference type="FunFam" id="3.30.160.60:FF:000202">
    <property type="entry name" value="Zinc finger protein 574"/>
    <property type="match status" value="1"/>
</dbReference>
<dbReference type="Gene3D" id="3.30.160.60">
    <property type="entry name" value="Classic Zinc Finger"/>
    <property type="match status" value="2"/>
</dbReference>
<dbReference type="InterPro" id="IPR056884">
    <property type="entry name" value="NPHP3-like_N"/>
</dbReference>
<dbReference type="InterPro" id="IPR027417">
    <property type="entry name" value="P-loop_NTPase"/>
</dbReference>
<protein>
    <recommendedName>
        <fullName evidence="6">C2H2-type domain-containing protein</fullName>
    </recommendedName>
</protein>
<keyword evidence="4" id="KW-0862">Zinc</keyword>
<dbReference type="PROSITE" id="PS50157">
    <property type="entry name" value="ZINC_FINGER_C2H2_2"/>
    <property type="match status" value="2"/>
</dbReference>